<dbReference type="PANTHER" id="PTHR10127:SF831">
    <property type="entry name" value="ZINC METALLOPROTEINASE NAS-37"/>
    <property type="match status" value="1"/>
</dbReference>
<evidence type="ECO:0000259" key="7">
    <source>
        <dbReference type="PROSITE" id="PS51864"/>
    </source>
</evidence>
<dbReference type="PANTHER" id="PTHR10127">
    <property type="entry name" value="DISCOIDIN, CUB, EGF, LAMININ , AND ZINC METALLOPROTEASE DOMAIN CONTAINING"/>
    <property type="match status" value="1"/>
</dbReference>
<feature type="domain" description="Peptidase M12A" evidence="7">
    <location>
        <begin position="1"/>
        <end position="102"/>
    </location>
</feature>
<dbReference type="GO" id="GO:0004222">
    <property type="term" value="F:metalloendopeptidase activity"/>
    <property type="evidence" value="ECO:0007669"/>
    <property type="project" value="UniProtKB-UniRule"/>
</dbReference>
<sequence>MHALGLWHEQSRSDRDEHIWINYINIYPGTQGNFEKRTTLNSDNMEQPYDLGSVMHYGSRAFTTNFDRYTIETRDRRYQRTIGQRQGLSFKDAKMINRRYCKNVCLRAVVCYNGGYTDPNNCNQCKCPSGFGGENCSAVQKSGYS</sequence>
<dbReference type="PRINTS" id="PR00480">
    <property type="entry name" value="ASTACIN"/>
</dbReference>
<keyword evidence="5" id="KW-0645">Protease</keyword>
<evidence type="ECO:0000259" key="6">
    <source>
        <dbReference type="PROSITE" id="PS50026"/>
    </source>
</evidence>
<dbReference type="PROSITE" id="PS01186">
    <property type="entry name" value="EGF_2"/>
    <property type="match status" value="1"/>
</dbReference>
<organism evidence="8 9">
    <name type="scientific">Gongylonema pulchrum</name>
    <dbReference type="NCBI Taxonomy" id="637853"/>
    <lineage>
        <taxon>Eukaryota</taxon>
        <taxon>Metazoa</taxon>
        <taxon>Ecdysozoa</taxon>
        <taxon>Nematoda</taxon>
        <taxon>Chromadorea</taxon>
        <taxon>Rhabditida</taxon>
        <taxon>Spirurina</taxon>
        <taxon>Spiruromorpha</taxon>
        <taxon>Spiruroidea</taxon>
        <taxon>Gongylonematidae</taxon>
        <taxon>Gongylonema</taxon>
    </lineage>
</organism>
<dbReference type="OrthoDB" id="6156706at2759"/>
<dbReference type="Gene3D" id="3.40.390.10">
    <property type="entry name" value="Collagenase (Catalytic Domain)"/>
    <property type="match status" value="1"/>
</dbReference>
<dbReference type="InterPro" id="IPR000742">
    <property type="entry name" value="EGF"/>
</dbReference>
<keyword evidence="3 5" id="KW-0482">Metalloprotease</keyword>
<evidence type="ECO:0000256" key="3">
    <source>
        <dbReference type="ARBA" id="ARBA00023049"/>
    </source>
</evidence>
<dbReference type="SUPFAM" id="SSF55486">
    <property type="entry name" value="Metalloproteases ('zincins'), catalytic domain"/>
    <property type="match status" value="1"/>
</dbReference>
<comment type="caution">
    <text evidence="4">Lacks conserved residue(s) required for the propagation of feature annotation.</text>
</comment>
<dbReference type="EMBL" id="UYRT01102169">
    <property type="protein sequence ID" value="VDN43215.1"/>
    <property type="molecule type" value="Genomic_DNA"/>
</dbReference>
<evidence type="ECO:0000256" key="1">
    <source>
        <dbReference type="ARBA" id="ARBA00022723"/>
    </source>
</evidence>
<dbReference type="Proteomes" id="UP000271098">
    <property type="component" value="Unassembled WGS sequence"/>
</dbReference>
<dbReference type="PROSITE" id="PS50026">
    <property type="entry name" value="EGF_3"/>
    <property type="match status" value="1"/>
</dbReference>
<comment type="cofactor">
    <cofactor evidence="5">
        <name>Zn(2+)</name>
        <dbReference type="ChEBI" id="CHEBI:29105"/>
    </cofactor>
    <text evidence="5">Binds 1 zinc ion per subunit.</text>
</comment>
<dbReference type="AlphaFoldDB" id="A0A3P7NK98"/>
<feature type="disulfide bond" evidence="4">
    <location>
        <begin position="101"/>
        <end position="111"/>
    </location>
</feature>
<dbReference type="PROSITE" id="PS51864">
    <property type="entry name" value="ASTACIN"/>
    <property type="match status" value="1"/>
</dbReference>
<name>A0A3P7NK98_9BILA</name>
<reference evidence="8 9" key="1">
    <citation type="submission" date="2018-11" db="EMBL/GenBank/DDBJ databases">
        <authorList>
            <consortium name="Pathogen Informatics"/>
        </authorList>
    </citation>
    <scope>NUCLEOTIDE SEQUENCE [LARGE SCALE GENOMIC DNA]</scope>
</reference>
<evidence type="ECO:0000256" key="5">
    <source>
        <dbReference type="RuleBase" id="RU361183"/>
    </source>
</evidence>
<keyword evidence="4" id="KW-0245">EGF-like domain</keyword>
<dbReference type="InterPro" id="IPR001506">
    <property type="entry name" value="Peptidase_M12A"/>
</dbReference>
<dbReference type="InterPro" id="IPR024079">
    <property type="entry name" value="MetalloPept_cat_dom_sf"/>
</dbReference>
<dbReference type="EC" id="3.4.24.-" evidence="5"/>
<evidence type="ECO:0000313" key="8">
    <source>
        <dbReference type="EMBL" id="VDN43215.1"/>
    </source>
</evidence>
<feature type="disulfide bond" evidence="4">
    <location>
        <begin position="127"/>
        <end position="136"/>
    </location>
</feature>
<accession>A0A3P7NK98</accession>
<proteinExistence type="predicted"/>
<protein>
    <recommendedName>
        <fullName evidence="5">Metalloendopeptidase</fullName>
        <ecNumber evidence="5">3.4.24.-</ecNumber>
    </recommendedName>
</protein>
<dbReference type="Pfam" id="PF01400">
    <property type="entry name" value="Astacin"/>
    <property type="match status" value="1"/>
</dbReference>
<dbReference type="PROSITE" id="PS00022">
    <property type="entry name" value="EGF_1"/>
    <property type="match status" value="1"/>
</dbReference>
<evidence type="ECO:0000256" key="2">
    <source>
        <dbReference type="ARBA" id="ARBA00022833"/>
    </source>
</evidence>
<evidence type="ECO:0000256" key="4">
    <source>
        <dbReference type="PROSITE-ProRule" id="PRU00076"/>
    </source>
</evidence>
<keyword evidence="4" id="KW-1015">Disulfide bond</keyword>
<dbReference type="GO" id="GO:0006508">
    <property type="term" value="P:proteolysis"/>
    <property type="evidence" value="ECO:0007669"/>
    <property type="project" value="UniProtKB-KW"/>
</dbReference>
<keyword evidence="5" id="KW-0378">Hydrolase</keyword>
<feature type="domain" description="EGF-like" evidence="6">
    <location>
        <begin position="97"/>
        <end position="137"/>
    </location>
</feature>
<evidence type="ECO:0000313" key="9">
    <source>
        <dbReference type="Proteomes" id="UP000271098"/>
    </source>
</evidence>
<keyword evidence="9" id="KW-1185">Reference proteome</keyword>
<keyword evidence="1 5" id="KW-0479">Metal-binding</keyword>
<keyword evidence="2 5" id="KW-0862">Zinc</keyword>
<dbReference type="GO" id="GO:0046872">
    <property type="term" value="F:metal ion binding"/>
    <property type="evidence" value="ECO:0007669"/>
    <property type="project" value="UniProtKB-KW"/>
</dbReference>
<gene>
    <name evidence="8" type="ORF">GPUH_LOCUS24704</name>
</gene>